<dbReference type="OrthoDB" id="9814256at2"/>
<evidence type="ECO:0000256" key="3">
    <source>
        <dbReference type="ARBA" id="ARBA00011738"/>
    </source>
</evidence>
<keyword evidence="6 7" id="KW-0592">Phosphate transport</keyword>
<proteinExistence type="inferred from homology"/>
<sequence length="224" mass="25193">MRRLFDDELDELDNGFTEMGVLVSHTVQKAVAAFINHDRESAQQIIDEDHQINDREIELEAKSFEMIALYQPVTTDLREVVTILKAVSDLERAGDHARNIAHATIDVKGQHRAPEVESLLASMGEQTTEIVKQAIQAYVNKDDQAARDLVTINNHLATINDHILHEVYTQAQADSNVILAVMKYSAVAADLLRIADYMINVGEWIVYLKTGQIVELKLMNNSED</sequence>
<comment type="subcellular location">
    <subcellularLocation>
        <location evidence="1 7">Cytoplasm</location>
    </subcellularLocation>
</comment>
<keyword evidence="4 7" id="KW-0813">Transport</keyword>
<comment type="subunit">
    <text evidence="3 7">Homodimer.</text>
</comment>
<dbReference type="InterPro" id="IPR028366">
    <property type="entry name" value="PhoU"/>
</dbReference>
<dbReference type="PANTHER" id="PTHR42930:SF3">
    <property type="entry name" value="PHOSPHATE-SPECIFIC TRANSPORT SYSTEM ACCESSORY PROTEIN PHOU"/>
    <property type="match status" value="1"/>
</dbReference>
<name>A0A1B2IZP2_9LACO</name>
<dbReference type="PIRSF" id="PIRSF003107">
    <property type="entry name" value="PhoU"/>
    <property type="match status" value="1"/>
</dbReference>
<dbReference type="AlphaFoldDB" id="A0A1B2IZP2"/>
<evidence type="ECO:0000256" key="6">
    <source>
        <dbReference type="ARBA" id="ARBA00022592"/>
    </source>
</evidence>
<evidence type="ECO:0000313" key="10">
    <source>
        <dbReference type="Proteomes" id="UP000093267"/>
    </source>
</evidence>
<dbReference type="GO" id="GO:0030643">
    <property type="term" value="P:intracellular phosphate ion homeostasis"/>
    <property type="evidence" value="ECO:0007669"/>
    <property type="project" value="InterPro"/>
</dbReference>
<dbReference type="Proteomes" id="UP000093267">
    <property type="component" value="Chromosome"/>
</dbReference>
<dbReference type="InterPro" id="IPR026022">
    <property type="entry name" value="PhoU_dom"/>
</dbReference>
<dbReference type="Gene3D" id="1.20.58.220">
    <property type="entry name" value="Phosphate transport system protein phou homolog 2, domain 2"/>
    <property type="match status" value="1"/>
</dbReference>
<accession>A0A1B2IZP2</accession>
<organism evidence="9 10">
    <name type="scientific">Secundilactobacillus paracollinoides</name>
    <dbReference type="NCBI Taxonomy" id="240427"/>
    <lineage>
        <taxon>Bacteria</taxon>
        <taxon>Bacillati</taxon>
        <taxon>Bacillota</taxon>
        <taxon>Bacilli</taxon>
        <taxon>Lactobacillales</taxon>
        <taxon>Lactobacillaceae</taxon>
        <taxon>Secundilactobacillus</taxon>
    </lineage>
</organism>
<dbReference type="GO" id="GO:0006817">
    <property type="term" value="P:phosphate ion transport"/>
    <property type="evidence" value="ECO:0007669"/>
    <property type="project" value="UniProtKB-KW"/>
</dbReference>
<comment type="similarity">
    <text evidence="2 7">Belongs to the PhoU family.</text>
</comment>
<dbReference type="EMBL" id="CP014924">
    <property type="protein sequence ID" value="ANZ67507.1"/>
    <property type="molecule type" value="Genomic_DNA"/>
</dbReference>
<dbReference type="Pfam" id="PF01895">
    <property type="entry name" value="PhoU"/>
    <property type="match status" value="2"/>
</dbReference>
<evidence type="ECO:0000256" key="2">
    <source>
        <dbReference type="ARBA" id="ARBA00008107"/>
    </source>
</evidence>
<dbReference type="GO" id="GO:0005737">
    <property type="term" value="C:cytoplasm"/>
    <property type="evidence" value="ECO:0007669"/>
    <property type="project" value="UniProtKB-SubCell"/>
</dbReference>
<feature type="domain" description="PhoU" evidence="8">
    <location>
        <begin position="17"/>
        <end position="103"/>
    </location>
</feature>
<dbReference type="GO" id="GO:0045936">
    <property type="term" value="P:negative regulation of phosphate metabolic process"/>
    <property type="evidence" value="ECO:0007669"/>
    <property type="project" value="InterPro"/>
</dbReference>
<evidence type="ECO:0000256" key="7">
    <source>
        <dbReference type="PIRNR" id="PIRNR003107"/>
    </source>
</evidence>
<dbReference type="SUPFAM" id="SSF109755">
    <property type="entry name" value="PhoU-like"/>
    <property type="match status" value="1"/>
</dbReference>
<evidence type="ECO:0000256" key="5">
    <source>
        <dbReference type="ARBA" id="ARBA00022490"/>
    </source>
</evidence>
<keyword evidence="10" id="KW-1185">Reference proteome</keyword>
<dbReference type="RefSeq" id="WP_065902788.1">
    <property type="nucleotide sequence ID" value="NZ_CP014912.1"/>
</dbReference>
<dbReference type="PANTHER" id="PTHR42930">
    <property type="entry name" value="PHOSPHATE-SPECIFIC TRANSPORT SYSTEM ACCESSORY PROTEIN PHOU"/>
    <property type="match status" value="1"/>
</dbReference>
<evidence type="ECO:0000256" key="1">
    <source>
        <dbReference type="ARBA" id="ARBA00004496"/>
    </source>
</evidence>
<protein>
    <recommendedName>
        <fullName evidence="7">Phosphate-specific transport system accessory protein PhoU</fullName>
    </recommendedName>
</protein>
<gene>
    <name evidence="9" type="ORF">AYR63_10360</name>
</gene>
<dbReference type="FunFam" id="1.20.58.220:FF:000004">
    <property type="entry name" value="Phosphate-specific transport system accessory protein PhoU"/>
    <property type="match status" value="1"/>
</dbReference>
<evidence type="ECO:0000259" key="8">
    <source>
        <dbReference type="Pfam" id="PF01895"/>
    </source>
</evidence>
<reference evidence="9 10" key="1">
    <citation type="submission" date="2016-03" db="EMBL/GenBank/DDBJ databases">
        <title>Pediococcus and Lactobacillus from brewery environment - whole genome sequencing and assembly.</title>
        <authorList>
            <person name="Behr J."/>
            <person name="Geissler A.J."/>
            <person name="Vogel R.F."/>
        </authorList>
    </citation>
    <scope>NUCLEOTIDE SEQUENCE [LARGE SCALE GENOMIC DNA]</scope>
    <source>
        <strain evidence="9 10">TMW 1.1995</strain>
    </source>
</reference>
<dbReference type="NCBIfam" id="TIGR02135">
    <property type="entry name" value="phoU_full"/>
    <property type="match status" value="1"/>
</dbReference>
<evidence type="ECO:0000256" key="4">
    <source>
        <dbReference type="ARBA" id="ARBA00022448"/>
    </source>
</evidence>
<comment type="function">
    <text evidence="7">Plays a role in the regulation of phosphate uptake.</text>
</comment>
<keyword evidence="5 7" id="KW-0963">Cytoplasm</keyword>
<dbReference type="InterPro" id="IPR038078">
    <property type="entry name" value="PhoU-like_sf"/>
</dbReference>
<feature type="domain" description="PhoU" evidence="8">
    <location>
        <begin position="121"/>
        <end position="205"/>
    </location>
</feature>
<evidence type="ECO:0000313" key="9">
    <source>
        <dbReference type="EMBL" id="ANZ67507.1"/>
    </source>
</evidence>